<accession>A0A290XEL9</accession>
<dbReference type="EMBL" id="CP023406">
    <property type="protein sequence ID" value="ATD67529.1"/>
    <property type="molecule type" value="Genomic_DNA"/>
</dbReference>
<dbReference type="KEGG" id="lum:CNR27_08845"/>
<evidence type="ECO:0008006" key="4">
    <source>
        <dbReference type="Google" id="ProtNLM"/>
    </source>
</evidence>
<evidence type="ECO:0000256" key="1">
    <source>
        <dbReference type="SAM" id="SignalP"/>
    </source>
</evidence>
<feature type="chain" id="PRO_5012538754" description="Outer membrane protein beta-barrel domain-containing protein" evidence="1">
    <location>
        <begin position="20"/>
        <end position="260"/>
    </location>
</feature>
<dbReference type="AlphaFoldDB" id="A0A290XEL9"/>
<dbReference type="InterPro" id="IPR011250">
    <property type="entry name" value="OMP/PagP_B-barrel"/>
</dbReference>
<gene>
    <name evidence="2" type="ORF">CNR27_08845</name>
</gene>
<keyword evidence="1" id="KW-0732">Signal</keyword>
<feature type="signal peptide" evidence="1">
    <location>
        <begin position="1"/>
        <end position="19"/>
    </location>
</feature>
<dbReference type="RefSeq" id="WP_096298041.1">
    <property type="nucleotide sequence ID" value="NZ_CP023406.1"/>
</dbReference>
<organism evidence="2 3">
    <name type="scientific">Luteimonas chenhongjianii</name>
    <dbReference type="NCBI Taxonomy" id="2006110"/>
    <lineage>
        <taxon>Bacteria</taxon>
        <taxon>Pseudomonadati</taxon>
        <taxon>Pseudomonadota</taxon>
        <taxon>Gammaproteobacteria</taxon>
        <taxon>Lysobacterales</taxon>
        <taxon>Lysobacteraceae</taxon>
        <taxon>Luteimonas</taxon>
    </lineage>
</organism>
<name>A0A290XEL9_9GAMM</name>
<evidence type="ECO:0000313" key="2">
    <source>
        <dbReference type="EMBL" id="ATD67529.1"/>
    </source>
</evidence>
<sequence>MRTWLILPFTALIATTAHAAGPEAGKWSVSLLGGIDVPVNGDVHGGATARVADLGALNPALAGLPAELRIRPRGHERIYDNALAYGLEVGYAFDDRREIYGQVRQTRADGGRALVGYAFVPALSAELPIYGSFSEYEALSAQVGYRYYFGTPDTARPFIDGYLGATRTHQISATFDIPAGGISIPNAPFYESGWAATGGANVGVIVPLGETFSMTLSGGVRYVSNLTDDDSALGGLELSSINDTGKRVSVPITLSGRWDF</sequence>
<evidence type="ECO:0000313" key="3">
    <source>
        <dbReference type="Proteomes" id="UP000218968"/>
    </source>
</evidence>
<dbReference type="SUPFAM" id="SSF56925">
    <property type="entry name" value="OMPA-like"/>
    <property type="match status" value="1"/>
</dbReference>
<protein>
    <recommendedName>
        <fullName evidence="4">Outer membrane protein beta-barrel domain-containing protein</fullName>
    </recommendedName>
</protein>
<keyword evidence="3" id="KW-1185">Reference proteome</keyword>
<dbReference type="Gene3D" id="2.40.160.20">
    <property type="match status" value="1"/>
</dbReference>
<dbReference type="OrthoDB" id="7629748at2"/>
<dbReference type="Proteomes" id="UP000218968">
    <property type="component" value="Chromosome"/>
</dbReference>
<reference evidence="3" key="1">
    <citation type="submission" date="2017-09" db="EMBL/GenBank/DDBJ databases">
        <title>Luteimonas liuhanmingii sp.nov., isolated from the intestinal contents of Tibetan Plateau Pika in Yushu, Qinghai Province, China.</title>
        <authorList>
            <person name="Gui Z."/>
        </authorList>
    </citation>
    <scope>NUCLEOTIDE SEQUENCE [LARGE SCALE GENOMIC DNA]</scope>
    <source>
        <strain evidence="3">100111</strain>
    </source>
</reference>
<proteinExistence type="predicted"/>